<keyword evidence="2" id="KW-1185">Reference proteome</keyword>
<sequence>MGTVISYKMVFVLPHAPTCPEGGTARHQKSDQHNHTPIIVLFREARTYCLATHSESLHAFAHARDGVIFTKIGGREELCLYFTEPGLTKNPEMRSYDSLPGTPFQCKIIQKW</sequence>
<evidence type="ECO:0000313" key="2">
    <source>
        <dbReference type="Proteomes" id="UP000499080"/>
    </source>
</evidence>
<organism evidence="1 2">
    <name type="scientific">Araneus ventricosus</name>
    <name type="common">Orbweaver spider</name>
    <name type="synonym">Epeira ventricosa</name>
    <dbReference type="NCBI Taxonomy" id="182803"/>
    <lineage>
        <taxon>Eukaryota</taxon>
        <taxon>Metazoa</taxon>
        <taxon>Ecdysozoa</taxon>
        <taxon>Arthropoda</taxon>
        <taxon>Chelicerata</taxon>
        <taxon>Arachnida</taxon>
        <taxon>Araneae</taxon>
        <taxon>Araneomorphae</taxon>
        <taxon>Entelegynae</taxon>
        <taxon>Araneoidea</taxon>
        <taxon>Araneidae</taxon>
        <taxon>Araneus</taxon>
    </lineage>
</organism>
<dbReference type="AlphaFoldDB" id="A0A4Y2HA78"/>
<accession>A0A4Y2HA78</accession>
<evidence type="ECO:0000313" key="1">
    <source>
        <dbReference type="EMBL" id="GBM61818.1"/>
    </source>
</evidence>
<name>A0A4Y2HA78_ARAVE</name>
<comment type="caution">
    <text evidence="1">The sequence shown here is derived from an EMBL/GenBank/DDBJ whole genome shotgun (WGS) entry which is preliminary data.</text>
</comment>
<gene>
    <name evidence="1" type="ORF">AVEN_80458_1</name>
</gene>
<dbReference type="EMBL" id="BGPR01001785">
    <property type="protein sequence ID" value="GBM61818.1"/>
    <property type="molecule type" value="Genomic_DNA"/>
</dbReference>
<protein>
    <submittedName>
        <fullName evidence="1">Uncharacterized protein</fullName>
    </submittedName>
</protein>
<dbReference type="Proteomes" id="UP000499080">
    <property type="component" value="Unassembled WGS sequence"/>
</dbReference>
<proteinExistence type="predicted"/>
<reference evidence="1 2" key="1">
    <citation type="journal article" date="2019" name="Sci. Rep.">
        <title>Orb-weaving spider Araneus ventricosus genome elucidates the spidroin gene catalogue.</title>
        <authorList>
            <person name="Kono N."/>
            <person name="Nakamura H."/>
            <person name="Ohtoshi R."/>
            <person name="Moran D.A.P."/>
            <person name="Shinohara A."/>
            <person name="Yoshida Y."/>
            <person name="Fujiwara M."/>
            <person name="Mori M."/>
            <person name="Tomita M."/>
            <person name="Arakawa K."/>
        </authorList>
    </citation>
    <scope>NUCLEOTIDE SEQUENCE [LARGE SCALE GENOMIC DNA]</scope>
</reference>